<dbReference type="Proteomes" id="UP001057753">
    <property type="component" value="Unassembled WGS sequence"/>
</dbReference>
<gene>
    <name evidence="2" type="ORF">HXA33_12430</name>
</gene>
<name>A0A9Q4FZR1_SALAG</name>
<keyword evidence="1" id="KW-0472">Membrane</keyword>
<sequence length="62" mass="6774">MSKKGMILLAVALLLTCTGIIYGLDPWIKIGDVGMDISLLLMPVCLVIATICIWKVRKLKAD</sequence>
<comment type="caution">
    <text evidence="2">The sequence shown here is derived from an EMBL/GenBank/DDBJ whole genome shotgun (WGS) entry which is preliminary data.</text>
</comment>
<accession>A0A9Q4FZR1</accession>
<dbReference type="RefSeq" id="WP_257821752.1">
    <property type="nucleotide sequence ID" value="NZ_JABXYM010000001.1"/>
</dbReference>
<keyword evidence="1" id="KW-1133">Transmembrane helix</keyword>
<feature type="transmembrane region" description="Helical" evidence="1">
    <location>
        <begin position="33"/>
        <end position="54"/>
    </location>
</feature>
<keyword evidence="3" id="KW-1185">Reference proteome</keyword>
<keyword evidence="1" id="KW-0812">Transmembrane</keyword>
<evidence type="ECO:0000313" key="3">
    <source>
        <dbReference type="Proteomes" id="UP001057753"/>
    </source>
</evidence>
<evidence type="ECO:0000313" key="2">
    <source>
        <dbReference type="EMBL" id="MCR6097352.1"/>
    </source>
</evidence>
<evidence type="ECO:0000256" key="1">
    <source>
        <dbReference type="SAM" id="Phobius"/>
    </source>
</evidence>
<protein>
    <submittedName>
        <fullName evidence="2">Uncharacterized protein</fullName>
    </submittedName>
</protein>
<reference evidence="2" key="1">
    <citation type="submission" date="2020-06" db="EMBL/GenBank/DDBJ databases">
        <title>Insight into the genomes of haloalkaliphilic bacilli from Kenyan soda lakes.</title>
        <authorList>
            <person name="Mwirichia R."/>
            <person name="Villamizar G.C."/>
            <person name="Poehlein A."/>
            <person name="Mugweru J."/>
            <person name="Kipnyargis A."/>
            <person name="Kiplimo D."/>
            <person name="Orwa P."/>
            <person name="Daniel R."/>
        </authorList>
    </citation>
    <scope>NUCLEOTIDE SEQUENCE</scope>
    <source>
        <strain evidence="2">B1096_S55</strain>
    </source>
</reference>
<dbReference type="AlphaFoldDB" id="A0A9Q4FZR1"/>
<organism evidence="2 3">
    <name type="scientific">Salipaludibacillus agaradhaerens</name>
    <name type="common">Bacillus agaradhaerens</name>
    <dbReference type="NCBI Taxonomy" id="76935"/>
    <lineage>
        <taxon>Bacteria</taxon>
        <taxon>Bacillati</taxon>
        <taxon>Bacillota</taxon>
        <taxon>Bacilli</taxon>
        <taxon>Bacillales</taxon>
        <taxon>Bacillaceae</taxon>
    </lineage>
</organism>
<dbReference type="EMBL" id="JABXYM010000001">
    <property type="protein sequence ID" value="MCR6097352.1"/>
    <property type="molecule type" value="Genomic_DNA"/>
</dbReference>
<proteinExistence type="predicted"/>